<dbReference type="InterPro" id="IPR033738">
    <property type="entry name" value="AsnB_N"/>
</dbReference>
<evidence type="ECO:0000256" key="10">
    <source>
        <dbReference type="ARBA" id="ARBA00048741"/>
    </source>
</evidence>
<evidence type="ECO:0000256" key="2">
    <source>
        <dbReference type="ARBA" id="ARBA00012737"/>
    </source>
</evidence>
<dbReference type="Pfam" id="PF13537">
    <property type="entry name" value="GATase_7"/>
    <property type="match status" value="1"/>
</dbReference>
<dbReference type="Pfam" id="PF00733">
    <property type="entry name" value="Asn_synthase"/>
    <property type="match status" value="2"/>
</dbReference>
<keyword evidence="5 12" id="KW-0547">Nucleotide-binding</keyword>
<evidence type="ECO:0000256" key="8">
    <source>
        <dbReference type="ARBA" id="ARBA00022962"/>
    </source>
</evidence>
<dbReference type="GO" id="GO:0006529">
    <property type="term" value="P:asparagine biosynthetic process"/>
    <property type="evidence" value="ECO:0007669"/>
    <property type="project" value="UniProtKB-KW"/>
</dbReference>
<dbReference type="GO" id="GO:0005829">
    <property type="term" value="C:cytosol"/>
    <property type="evidence" value="ECO:0007669"/>
    <property type="project" value="TreeGrafter"/>
</dbReference>
<sequence>MCGLVCLWNVGNEEMAARMIVKLEHRGPDATQITSLKGAPVIMAHSRLSIIGPQDGAQPIIQGTDMLIANGEIYNHADLRAILGKDIFQTASDSETILHLFRSRAARWVDRLDGMFAFVLATPDRIVAARDPLGIKPLYVARIGEGLAFASELKAFDGLGLQTIETVPPGTLYDSRDGWRQWYRMPQGAARAEPGLDVEATARELRLVIEAAVAKWMVADVEVGSFLSGGLDSSIIAAIAQRQLKQAGRAPLKTFSVGTAGSPDLIAAKAVAAHIGSDHDEYVFTSDDLVENLPHVIYHLESADIDLVRSAIPTLFAARLARRQVKAVLTGEGADELFAGYTYHHAYVDDPRALADELTRSLGTMHNINLQRVDRISMAESLEARTPFLDRDLIAFAQSTPAELKLRRTDPDRIESTGPTTEKWLLRKACADLLPESLVWRKKAQFDEGSGTVAALQDALQTLTGNTGVIDRVQEGAFYEKTLRDRFVDPDLILANAGRWVADRVAA</sequence>
<name>A0A1V8RLS2_9HYPH</name>
<dbReference type="EC" id="6.3.5.4" evidence="2"/>
<comment type="caution">
    <text evidence="15">The sequence shown here is derived from an EMBL/GenBank/DDBJ whole genome shotgun (WGS) entry which is preliminary data.</text>
</comment>
<evidence type="ECO:0000256" key="6">
    <source>
        <dbReference type="ARBA" id="ARBA00022840"/>
    </source>
</evidence>
<evidence type="ECO:0000259" key="14">
    <source>
        <dbReference type="PROSITE" id="PS51278"/>
    </source>
</evidence>
<proteinExistence type="inferred from homology"/>
<keyword evidence="16" id="KW-1185">Reference proteome</keyword>
<keyword evidence="6 12" id="KW-0067">ATP-binding</keyword>
<evidence type="ECO:0000256" key="12">
    <source>
        <dbReference type="PIRSR" id="PIRSR001589-2"/>
    </source>
</evidence>
<dbReference type="InterPro" id="IPR001962">
    <property type="entry name" value="Asn_synthase"/>
</dbReference>
<dbReference type="PANTHER" id="PTHR11772:SF2">
    <property type="entry name" value="ASPARAGINE SYNTHETASE [GLUTAMINE-HYDROLYZING]"/>
    <property type="match status" value="1"/>
</dbReference>
<reference evidence="15 16" key="1">
    <citation type="journal article" date="2016" name="Int. J. Syst. Evol. Microbiol.">
        <title>Pseudaminobacter manganicus sp. nov., isolated from sludge of a manganese mine.</title>
        <authorList>
            <person name="Li J."/>
            <person name="Huang J."/>
            <person name="Liao S."/>
            <person name="Wang G."/>
        </authorList>
    </citation>
    <scope>NUCLEOTIDE SEQUENCE [LARGE SCALE GENOMIC DNA]</scope>
    <source>
        <strain evidence="15 16">JH-7</strain>
    </source>
</reference>
<evidence type="ECO:0000256" key="1">
    <source>
        <dbReference type="ARBA" id="ARBA00005752"/>
    </source>
</evidence>
<dbReference type="Proteomes" id="UP000191905">
    <property type="component" value="Unassembled WGS sequence"/>
</dbReference>
<dbReference type="InterPro" id="IPR050795">
    <property type="entry name" value="Asn_Synthetase"/>
</dbReference>
<feature type="binding site" evidence="12">
    <location>
        <position position="93"/>
    </location>
    <ligand>
        <name>L-glutamine</name>
        <dbReference type="ChEBI" id="CHEBI:58359"/>
    </ligand>
</feature>
<dbReference type="STRING" id="1873176.BFN67_22415"/>
<comment type="pathway">
    <text evidence="9">Amino-acid biosynthesis.</text>
</comment>
<dbReference type="GO" id="GO:0005524">
    <property type="term" value="F:ATP binding"/>
    <property type="evidence" value="ECO:0007669"/>
    <property type="project" value="UniProtKB-KW"/>
</dbReference>
<dbReference type="GO" id="GO:0004066">
    <property type="term" value="F:asparagine synthase (glutamine-hydrolyzing) activity"/>
    <property type="evidence" value="ECO:0007669"/>
    <property type="project" value="UniProtKB-EC"/>
</dbReference>
<keyword evidence="8 11" id="KW-0315">Glutamine amidotransferase</keyword>
<dbReference type="AlphaFoldDB" id="A0A1V8RLS2"/>
<feature type="site" description="Important for beta-aspartyl-AMP intermediate formation" evidence="13">
    <location>
        <position position="332"/>
    </location>
</feature>
<evidence type="ECO:0000256" key="7">
    <source>
        <dbReference type="ARBA" id="ARBA00022888"/>
    </source>
</evidence>
<dbReference type="PROSITE" id="PS51278">
    <property type="entry name" value="GATASE_TYPE_2"/>
    <property type="match status" value="1"/>
</dbReference>
<dbReference type="InterPro" id="IPR014729">
    <property type="entry name" value="Rossmann-like_a/b/a_fold"/>
</dbReference>
<evidence type="ECO:0000256" key="13">
    <source>
        <dbReference type="PIRSR" id="PIRSR001589-3"/>
    </source>
</evidence>
<feature type="domain" description="Glutamine amidotransferase type-2" evidence="14">
    <location>
        <begin position="2"/>
        <end position="178"/>
    </location>
</feature>
<dbReference type="Gene3D" id="3.60.20.10">
    <property type="entry name" value="Glutamine Phosphoribosylpyrophosphate, subunit 1, domain 1"/>
    <property type="match status" value="1"/>
</dbReference>
<dbReference type="EMBL" id="MDET01000036">
    <property type="protein sequence ID" value="OQM74155.1"/>
    <property type="molecule type" value="Genomic_DNA"/>
</dbReference>
<comment type="similarity">
    <text evidence="1">Belongs to the asparagine synthetase family.</text>
</comment>
<evidence type="ECO:0000313" key="15">
    <source>
        <dbReference type="EMBL" id="OQM74155.1"/>
    </source>
</evidence>
<comment type="catalytic activity">
    <reaction evidence="10">
        <text>L-aspartate + L-glutamine + ATP + H2O = L-asparagine + L-glutamate + AMP + diphosphate + H(+)</text>
        <dbReference type="Rhea" id="RHEA:12228"/>
        <dbReference type="ChEBI" id="CHEBI:15377"/>
        <dbReference type="ChEBI" id="CHEBI:15378"/>
        <dbReference type="ChEBI" id="CHEBI:29985"/>
        <dbReference type="ChEBI" id="CHEBI:29991"/>
        <dbReference type="ChEBI" id="CHEBI:30616"/>
        <dbReference type="ChEBI" id="CHEBI:33019"/>
        <dbReference type="ChEBI" id="CHEBI:58048"/>
        <dbReference type="ChEBI" id="CHEBI:58359"/>
        <dbReference type="ChEBI" id="CHEBI:456215"/>
        <dbReference type="EC" id="6.3.5.4"/>
    </reaction>
</comment>
<organism evidence="15 16">
    <name type="scientific">Manganibacter manganicus</name>
    <dbReference type="NCBI Taxonomy" id="1873176"/>
    <lineage>
        <taxon>Bacteria</taxon>
        <taxon>Pseudomonadati</taxon>
        <taxon>Pseudomonadota</taxon>
        <taxon>Alphaproteobacteria</taxon>
        <taxon>Hyphomicrobiales</taxon>
        <taxon>Phyllobacteriaceae</taxon>
        <taxon>Manganibacter</taxon>
    </lineage>
</organism>
<dbReference type="InterPro" id="IPR006426">
    <property type="entry name" value="Asn_synth_AEB"/>
</dbReference>
<dbReference type="CDD" id="cd01991">
    <property type="entry name" value="Asn_synthase_B_C"/>
    <property type="match status" value="1"/>
</dbReference>
<dbReference type="PANTHER" id="PTHR11772">
    <property type="entry name" value="ASPARAGINE SYNTHETASE"/>
    <property type="match status" value="1"/>
</dbReference>
<keyword evidence="3" id="KW-0436">Ligase</keyword>
<keyword evidence="7 11" id="KW-0061">Asparagine biosynthesis</keyword>
<dbReference type="SUPFAM" id="SSF52402">
    <property type="entry name" value="Adenine nucleotide alpha hydrolases-like"/>
    <property type="match status" value="1"/>
</dbReference>
<gene>
    <name evidence="15" type="ORF">BFN67_22415</name>
</gene>
<feature type="binding site" evidence="12">
    <location>
        <position position="257"/>
    </location>
    <ligand>
        <name>ATP</name>
        <dbReference type="ChEBI" id="CHEBI:30616"/>
    </ligand>
</feature>
<dbReference type="Gene3D" id="3.40.50.620">
    <property type="entry name" value="HUPs"/>
    <property type="match status" value="1"/>
</dbReference>
<dbReference type="InterPro" id="IPR017932">
    <property type="entry name" value="GATase_2_dom"/>
</dbReference>
<dbReference type="InterPro" id="IPR029055">
    <property type="entry name" value="Ntn_hydrolases_N"/>
</dbReference>
<evidence type="ECO:0000256" key="4">
    <source>
        <dbReference type="ARBA" id="ARBA00022605"/>
    </source>
</evidence>
<evidence type="ECO:0000256" key="11">
    <source>
        <dbReference type="PIRSR" id="PIRSR001589-1"/>
    </source>
</evidence>
<accession>A0A1V8RLS2</accession>
<evidence type="ECO:0000256" key="9">
    <source>
        <dbReference type="ARBA" id="ARBA00029440"/>
    </source>
</evidence>
<evidence type="ECO:0000256" key="5">
    <source>
        <dbReference type="ARBA" id="ARBA00022741"/>
    </source>
</evidence>
<evidence type="ECO:0000313" key="16">
    <source>
        <dbReference type="Proteomes" id="UP000191905"/>
    </source>
</evidence>
<dbReference type="OrthoDB" id="9763290at2"/>
<feature type="active site" description="For GATase activity" evidence="11">
    <location>
        <position position="2"/>
    </location>
</feature>
<dbReference type="SUPFAM" id="SSF56235">
    <property type="entry name" value="N-terminal nucleophile aminohydrolases (Ntn hydrolases)"/>
    <property type="match status" value="1"/>
</dbReference>
<protein>
    <recommendedName>
        <fullName evidence="2">asparagine synthase (glutamine-hydrolyzing)</fullName>
        <ecNumber evidence="2">6.3.5.4</ecNumber>
    </recommendedName>
</protein>
<dbReference type="PIRSF" id="PIRSF001589">
    <property type="entry name" value="Asn_synthetase_glu-h"/>
    <property type="match status" value="1"/>
</dbReference>
<dbReference type="CDD" id="cd00712">
    <property type="entry name" value="AsnB"/>
    <property type="match status" value="1"/>
</dbReference>
<dbReference type="NCBIfam" id="TIGR01536">
    <property type="entry name" value="asn_synth_AEB"/>
    <property type="match status" value="1"/>
</dbReference>
<keyword evidence="4 11" id="KW-0028">Amino-acid biosynthesis</keyword>
<evidence type="ECO:0000256" key="3">
    <source>
        <dbReference type="ARBA" id="ARBA00022598"/>
    </source>
</evidence>